<dbReference type="EMBL" id="JAEUBD010001178">
    <property type="protein sequence ID" value="KAH3664999.1"/>
    <property type="molecule type" value="Genomic_DNA"/>
</dbReference>
<gene>
    <name evidence="1" type="ORF">OGATHE_003814</name>
</gene>
<evidence type="ECO:0000313" key="1">
    <source>
        <dbReference type="EMBL" id="KAH3664999.1"/>
    </source>
</evidence>
<comment type="caution">
    <text evidence="1">The sequence shown here is derived from an EMBL/GenBank/DDBJ whole genome shotgun (WGS) entry which is preliminary data.</text>
</comment>
<keyword evidence="2" id="KW-1185">Reference proteome</keyword>
<proteinExistence type="predicted"/>
<dbReference type="AlphaFoldDB" id="A0A9P8T485"/>
<evidence type="ECO:0000313" key="2">
    <source>
        <dbReference type="Proteomes" id="UP000788993"/>
    </source>
</evidence>
<reference evidence="1" key="1">
    <citation type="journal article" date="2021" name="Open Biol.">
        <title>Shared evolutionary footprints suggest mitochondrial oxidative damage underlies multiple complex I losses in fungi.</title>
        <authorList>
            <person name="Schikora-Tamarit M.A."/>
            <person name="Marcet-Houben M."/>
            <person name="Nosek J."/>
            <person name="Gabaldon T."/>
        </authorList>
    </citation>
    <scope>NUCLEOTIDE SEQUENCE</scope>
    <source>
        <strain evidence="1">NCAIM Y.01608</strain>
    </source>
</reference>
<name>A0A9P8T485_9ASCO</name>
<organism evidence="1 2">
    <name type="scientific">Ogataea polymorpha</name>
    <dbReference type="NCBI Taxonomy" id="460523"/>
    <lineage>
        <taxon>Eukaryota</taxon>
        <taxon>Fungi</taxon>
        <taxon>Dikarya</taxon>
        <taxon>Ascomycota</taxon>
        <taxon>Saccharomycotina</taxon>
        <taxon>Pichiomycetes</taxon>
        <taxon>Pichiales</taxon>
        <taxon>Pichiaceae</taxon>
        <taxon>Ogataea</taxon>
    </lineage>
</organism>
<reference evidence="1" key="2">
    <citation type="submission" date="2021-01" db="EMBL/GenBank/DDBJ databases">
        <authorList>
            <person name="Schikora-Tamarit M.A."/>
        </authorList>
    </citation>
    <scope>NUCLEOTIDE SEQUENCE</scope>
    <source>
        <strain evidence="1">NCAIM Y.01608</strain>
    </source>
</reference>
<dbReference type="Proteomes" id="UP000788993">
    <property type="component" value="Unassembled WGS sequence"/>
</dbReference>
<accession>A0A9P8T485</accession>
<protein>
    <submittedName>
        <fullName evidence="1">Uncharacterized protein</fullName>
    </submittedName>
</protein>
<sequence length="240" mass="26603">MAEMSLMICLANGSDRTLASLYNSRKRLYFGSSNGELWSSREDGLYEDERTQPIEPAGLDEFDGDELSSDESLTLKLFIARTLIGYCLTSEQPSWPSSLIFDGCTFSTLTNSWNNLSHLSLNRYGSSPQHHSFWKFSTSLVSKFFSMILRWWFISSTTRLITTNGSGIRGGQANCGGASLPCLNNGFNFFLTLSIRSLAAFESSRRSLRTCRKSSGNSFSAMNDLAKSCADATTLLSEEV</sequence>